<dbReference type="EMBL" id="CP151764">
    <property type="protein sequence ID" value="WZU65564.1"/>
    <property type="molecule type" value="Genomic_DNA"/>
</dbReference>
<dbReference type="Proteomes" id="UP001470809">
    <property type="component" value="Plasmid pSS1-5"/>
</dbReference>
<dbReference type="AlphaFoldDB" id="A0AAN0NJQ1"/>
<sequence length="89" mass="10299">MIEDEPELIFSDYTQSVTIEGHSFDVEIYKTSIHPGWILSVENQFGTLTVSDNPPFFGDVLAWRAFEELVREEGIKAFYNKKEQRKLGL</sequence>
<accession>A0AAN0NJQ1</accession>
<keyword evidence="3" id="KW-1185">Reference proteome</keyword>
<name>A0AAN0NJQ1_9RHOB</name>
<proteinExistence type="predicted"/>
<reference evidence="2 3" key="2">
    <citation type="submission" date="2024-08" db="EMBL/GenBank/DDBJ databases">
        <title>Phylogenomic analyses of a clade within the roseobacter group suggest taxonomic reassignments of species of the genera Aestuariivita, Citreicella, Loktanella, Nautella, Pelagibaca, Ruegeria, Thalassobius, Thiobacimonas and Tropicibacter, and the proposal o.</title>
        <authorList>
            <person name="Jeon C.O."/>
        </authorList>
    </citation>
    <scope>NUCLEOTIDE SEQUENCE [LARGE SCALE GENOMIC DNA]</scope>
    <source>
        <strain evidence="2 3">SS1-5</strain>
        <plasmid evidence="1 3">pSS1-5</plasmid>
    </source>
</reference>
<evidence type="ECO:0000313" key="3">
    <source>
        <dbReference type="Proteomes" id="UP001470809"/>
    </source>
</evidence>
<evidence type="ECO:0000313" key="2">
    <source>
        <dbReference type="EMBL" id="WZU66417.1"/>
    </source>
</evidence>
<reference evidence="3" key="1">
    <citation type="submission" date="2024-04" db="EMBL/GenBank/DDBJ databases">
        <title>Phylogenomic analyses of a clade within the roseobacter group suggest taxonomic reassignments of species of the genera Aestuariivita, Citreicella, Loktanella, Nautella, Pelagibaca, Ruegeria, Thalassobius, Thiobacimonas and Tropicibacter, and the proposal o.</title>
        <authorList>
            <person name="Jeon C.O."/>
        </authorList>
    </citation>
    <scope>NUCLEOTIDE SEQUENCE [LARGE SCALE GENOMIC DNA]</scope>
    <source>
        <strain evidence="3">SS1-5</strain>
        <plasmid evidence="3">pSS1-5</plasmid>
    </source>
</reference>
<evidence type="ECO:0000313" key="1">
    <source>
        <dbReference type="EMBL" id="WZU65564.1"/>
    </source>
</evidence>
<dbReference type="KEGG" id="yrh:AABB31_00080"/>
<gene>
    <name evidence="1" type="ORF">AABB31_00080</name>
    <name evidence="2" type="ORF">AABB31_15330</name>
</gene>
<dbReference type="EMBL" id="CP151767">
    <property type="protein sequence ID" value="WZU66417.1"/>
    <property type="molecule type" value="Genomic_DNA"/>
</dbReference>
<keyword evidence="1" id="KW-0614">Plasmid</keyword>
<dbReference type="RefSeq" id="WP_342074909.1">
    <property type="nucleotide sequence ID" value="NZ_CP151764.2"/>
</dbReference>
<geneLocation type="plasmid" evidence="1 3">
    <name>pSS1-5</name>
</geneLocation>
<protein>
    <submittedName>
        <fullName evidence="2">Uncharacterized protein</fullName>
    </submittedName>
</protein>
<dbReference type="KEGG" id="yrh:AABB31_15330"/>
<organism evidence="2 3">
    <name type="scientific">Yoonia rhodophyticola</name>
    <dbReference type="NCBI Taxonomy" id="3137370"/>
    <lineage>
        <taxon>Bacteria</taxon>
        <taxon>Pseudomonadati</taxon>
        <taxon>Pseudomonadota</taxon>
        <taxon>Alphaproteobacteria</taxon>
        <taxon>Rhodobacterales</taxon>
        <taxon>Paracoccaceae</taxon>
        <taxon>Yoonia</taxon>
    </lineage>
</organism>
<dbReference type="Proteomes" id="UP001470809">
    <property type="component" value="Chromosome"/>
</dbReference>